<dbReference type="STRING" id="1798392.A3A79_01850"/>
<dbReference type="Proteomes" id="UP000178759">
    <property type="component" value="Unassembled WGS sequence"/>
</dbReference>
<dbReference type="EMBL" id="MFJV01000001">
    <property type="protein sequence ID" value="OGG23924.1"/>
    <property type="molecule type" value="Genomic_DNA"/>
</dbReference>
<evidence type="ECO:0008006" key="3">
    <source>
        <dbReference type="Google" id="ProtNLM"/>
    </source>
</evidence>
<dbReference type="AlphaFoldDB" id="A0A1F6AGS0"/>
<evidence type="ECO:0000313" key="2">
    <source>
        <dbReference type="Proteomes" id="UP000178759"/>
    </source>
</evidence>
<reference evidence="1 2" key="1">
    <citation type="journal article" date="2016" name="Nat. Commun.">
        <title>Thousands of microbial genomes shed light on interconnected biogeochemical processes in an aquifer system.</title>
        <authorList>
            <person name="Anantharaman K."/>
            <person name="Brown C.T."/>
            <person name="Hug L.A."/>
            <person name="Sharon I."/>
            <person name="Castelle C.J."/>
            <person name="Probst A.J."/>
            <person name="Thomas B.C."/>
            <person name="Singh A."/>
            <person name="Wilkins M.J."/>
            <person name="Karaoz U."/>
            <person name="Brodie E.L."/>
            <person name="Williams K.H."/>
            <person name="Hubbard S.S."/>
            <person name="Banfield J.F."/>
        </authorList>
    </citation>
    <scope>NUCLEOTIDE SEQUENCE [LARGE SCALE GENOMIC DNA]</scope>
</reference>
<gene>
    <name evidence="1" type="ORF">A3A79_01850</name>
</gene>
<dbReference type="Gene3D" id="2.60.120.200">
    <property type="match status" value="1"/>
</dbReference>
<proteinExistence type="predicted"/>
<dbReference type="InterPro" id="IPR013320">
    <property type="entry name" value="ConA-like_dom_sf"/>
</dbReference>
<accession>A0A1F6AGS0</accession>
<organism evidence="1 2">
    <name type="scientific">Candidatus Gottesmanbacteria bacterium RIFCSPLOWO2_01_FULL_43_11b</name>
    <dbReference type="NCBI Taxonomy" id="1798392"/>
    <lineage>
        <taxon>Bacteria</taxon>
        <taxon>Candidatus Gottesmaniibacteriota</taxon>
    </lineage>
</organism>
<sequence length="250" mass="27268">MRCLLHRISPKDFPDRAKKKKFSFILLHEVHSHFDGTIDEPFFVRKSLAYEEAAEAYRAGRDHYLNKTISSTDLSGKQTLPFYVAADRPGTYLEATVGENAFANYQPDSNTVGLWHLAEQSGSGEYIKDSSGNSNHGTPTGTTFTQGKIGKGRNFAGSSSHWIGINSPTSGITAGGVKTVSAWINTSLATDEVIFNAYDGTNGYQIYVGGGAFYSWSNGGATLSSSTVVNDGKWHYVVAVLGWNRRLFIC</sequence>
<evidence type="ECO:0000313" key="1">
    <source>
        <dbReference type="EMBL" id="OGG23924.1"/>
    </source>
</evidence>
<comment type="caution">
    <text evidence="1">The sequence shown here is derived from an EMBL/GenBank/DDBJ whole genome shotgun (WGS) entry which is preliminary data.</text>
</comment>
<name>A0A1F6AGS0_9BACT</name>
<dbReference type="SUPFAM" id="SSF49899">
    <property type="entry name" value="Concanavalin A-like lectins/glucanases"/>
    <property type="match status" value="1"/>
</dbReference>
<protein>
    <recommendedName>
        <fullName evidence="3">Laminin G domain-containing protein</fullName>
    </recommendedName>
</protein>